<dbReference type="VEuPathDB" id="FungiDB:Bcin01g09380"/>
<feature type="compositionally biased region" description="Basic and acidic residues" evidence="1">
    <location>
        <begin position="215"/>
        <end position="230"/>
    </location>
</feature>
<feature type="region of interest" description="Disordered" evidence="1">
    <location>
        <begin position="265"/>
        <end position="322"/>
    </location>
</feature>
<feature type="region of interest" description="Disordered" evidence="1">
    <location>
        <begin position="215"/>
        <end position="243"/>
    </location>
</feature>
<dbReference type="RefSeq" id="XP_024546595.1">
    <property type="nucleotide sequence ID" value="XM_024690825.1"/>
</dbReference>
<dbReference type="AlphaFoldDB" id="A0A384J7D4"/>
<accession>A0A384J7D4</accession>
<dbReference type="Proteomes" id="UP000001798">
    <property type="component" value="Chromosome 1"/>
</dbReference>
<dbReference type="OrthoDB" id="3557245at2759"/>
<reference evidence="2 3" key="3">
    <citation type="journal article" date="2017" name="Mol. Plant Pathol.">
        <title>A gapless genome sequence of the fungus Botrytis cinerea.</title>
        <authorList>
            <person name="Van Kan J.A."/>
            <person name="Stassen J.H."/>
            <person name="Mosbach A."/>
            <person name="Van Der Lee T.A."/>
            <person name="Faino L."/>
            <person name="Farmer A.D."/>
            <person name="Papasotiriou D.G."/>
            <person name="Zhou S."/>
            <person name="Seidl M.F."/>
            <person name="Cottam E."/>
            <person name="Edel D."/>
            <person name="Hahn M."/>
            <person name="Schwartz D.C."/>
            <person name="Dietrich R.A."/>
            <person name="Widdison S."/>
            <person name="Scalliet G."/>
        </authorList>
    </citation>
    <scope>NUCLEOTIDE SEQUENCE [LARGE SCALE GENOMIC DNA]</scope>
    <source>
        <strain evidence="2 3">B05.10</strain>
    </source>
</reference>
<reference evidence="2 3" key="2">
    <citation type="journal article" date="2012" name="Eukaryot. Cell">
        <title>Genome update of Botrytis cinerea strains B05.10 and T4.</title>
        <authorList>
            <person name="Staats M."/>
            <person name="van Kan J.A."/>
        </authorList>
    </citation>
    <scope>NUCLEOTIDE SEQUENCE [LARGE SCALE GENOMIC DNA]</scope>
    <source>
        <strain evidence="2 3">B05.10</strain>
    </source>
</reference>
<dbReference type="KEGG" id="bfu:BCIN_01g09380"/>
<organism evidence="2 3">
    <name type="scientific">Botryotinia fuckeliana (strain B05.10)</name>
    <name type="common">Noble rot fungus</name>
    <name type="synonym">Botrytis cinerea</name>
    <dbReference type="NCBI Taxonomy" id="332648"/>
    <lineage>
        <taxon>Eukaryota</taxon>
        <taxon>Fungi</taxon>
        <taxon>Dikarya</taxon>
        <taxon>Ascomycota</taxon>
        <taxon>Pezizomycotina</taxon>
        <taxon>Leotiomycetes</taxon>
        <taxon>Helotiales</taxon>
        <taxon>Sclerotiniaceae</taxon>
        <taxon>Botrytis</taxon>
    </lineage>
</organism>
<proteinExistence type="predicted"/>
<feature type="compositionally biased region" description="Basic and acidic residues" evidence="1">
    <location>
        <begin position="265"/>
        <end position="275"/>
    </location>
</feature>
<gene>
    <name evidence="2" type="ORF">BCIN_01g09380</name>
</gene>
<evidence type="ECO:0000313" key="2">
    <source>
        <dbReference type="EMBL" id="ATZ46317.1"/>
    </source>
</evidence>
<sequence length="322" mass="37094">MLWESLYMVQREACTCVQRALAICYYFHHCIPHRFIVLEIHILNSLSKSHTVIGKMGIRNMGSEKKLQVFEIWVAYGETGIIQEGVLIVPYPSSSSPIPMSTCTLESPLSSSNQFPIPYIFHTTHNSSSPVPSASGSSLPSSIGGKSSWQGNILASSLPLYLQICASITSRHCSAEERELLKRPAEWTKMLFLDLAREGIWVESVLTEYRDRNLGRERERRKERQQERESRRRRRRRETERPGVCDSMMLGRLRTRLGCEVRVREGGERQKDRGGRVNRNTASGFRRRRRRQVLRPGRARDDRGEDENPNSKMIQKLWSGTF</sequence>
<dbReference type="GeneID" id="5434116"/>
<keyword evidence="3" id="KW-1185">Reference proteome</keyword>
<evidence type="ECO:0000256" key="1">
    <source>
        <dbReference type="SAM" id="MobiDB-lite"/>
    </source>
</evidence>
<reference evidence="2 3" key="1">
    <citation type="journal article" date="2011" name="PLoS Genet.">
        <title>Genomic analysis of the necrotrophic fungal pathogens Sclerotinia sclerotiorum and Botrytis cinerea.</title>
        <authorList>
            <person name="Amselem J."/>
            <person name="Cuomo C.A."/>
            <person name="van Kan J.A."/>
            <person name="Viaud M."/>
            <person name="Benito E.P."/>
            <person name="Couloux A."/>
            <person name="Coutinho P.M."/>
            <person name="de Vries R.P."/>
            <person name="Dyer P.S."/>
            <person name="Fillinger S."/>
            <person name="Fournier E."/>
            <person name="Gout L."/>
            <person name="Hahn M."/>
            <person name="Kohn L."/>
            <person name="Lapalu N."/>
            <person name="Plummer K.M."/>
            <person name="Pradier J.M."/>
            <person name="Quevillon E."/>
            <person name="Sharon A."/>
            <person name="Simon A."/>
            <person name="ten Have A."/>
            <person name="Tudzynski B."/>
            <person name="Tudzynski P."/>
            <person name="Wincker P."/>
            <person name="Andrew M."/>
            <person name="Anthouard V."/>
            <person name="Beever R.E."/>
            <person name="Beffa R."/>
            <person name="Benoit I."/>
            <person name="Bouzid O."/>
            <person name="Brault B."/>
            <person name="Chen Z."/>
            <person name="Choquer M."/>
            <person name="Collemare J."/>
            <person name="Cotton P."/>
            <person name="Danchin E.G."/>
            <person name="Da Silva C."/>
            <person name="Gautier A."/>
            <person name="Giraud C."/>
            <person name="Giraud T."/>
            <person name="Gonzalez C."/>
            <person name="Grossetete S."/>
            <person name="Guldener U."/>
            <person name="Henrissat B."/>
            <person name="Howlett B.J."/>
            <person name="Kodira C."/>
            <person name="Kretschmer M."/>
            <person name="Lappartient A."/>
            <person name="Leroch M."/>
            <person name="Levis C."/>
            <person name="Mauceli E."/>
            <person name="Neuveglise C."/>
            <person name="Oeser B."/>
            <person name="Pearson M."/>
            <person name="Poulain J."/>
            <person name="Poussereau N."/>
            <person name="Quesneville H."/>
            <person name="Rascle C."/>
            <person name="Schumacher J."/>
            <person name="Segurens B."/>
            <person name="Sexton A."/>
            <person name="Silva E."/>
            <person name="Sirven C."/>
            <person name="Soanes D.M."/>
            <person name="Talbot N.J."/>
            <person name="Templeton M."/>
            <person name="Yandava C."/>
            <person name="Yarden O."/>
            <person name="Zeng Q."/>
            <person name="Rollins J.A."/>
            <person name="Lebrun M.H."/>
            <person name="Dickman M."/>
        </authorList>
    </citation>
    <scope>NUCLEOTIDE SEQUENCE [LARGE SCALE GENOMIC DNA]</scope>
    <source>
        <strain evidence="2 3">B05.10</strain>
    </source>
</reference>
<name>A0A384J7D4_BOTFB</name>
<evidence type="ECO:0000313" key="3">
    <source>
        <dbReference type="Proteomes" id="UP000001798"/>
    </source>
</evidence>
<protein>
    <submittedName>
        <fullName evidence="2">Uncharacterized protein</fullName>
    </submittedName>
</protein>
<dbReference type="EMBL" id="CP009805">
    <property type="protein sequence ID" value="ATZ46317.1"/>
    <property type="molecule type" value="Genomic_DNA"/>
</dbReference>
<feature type="compositionally biased region" description="Polar residues" evidence="1">
    <location>
        <begin position="310"/>
        <end position="322"/>
    </location>
</feature>